<gene>
    <name evidence="1" type="ORF">BC643_4224</name>
</gene>
<reference evidence="1 2" key="1">
    <citation type="submission" date="2018-09" db="EMBL/GenBank/DDBJ databases">
        <title>Genomic Encyclopedia of Archaeal and Bacterial Type Strains, Phase II (KMG-II): from individual species to whole genera.</title>
        <authorList>
            <person name="Goeker M."/>
        </authorList>
    </citation>
    <scope>NUCLEOTIDE SEQUENCE [LARGE SCALE GENOMIC DNA]</scope>
    <source>
        <strain evidence="1 2">DSM 27148</strain>
    </source>
</reference>
<sequence length="52" mass="5868">MIGSSYCENVDIRAISSKKVSVISKSTNFFTNFYFTFTNAVSMNQGFAEKKK</sequence>
<keyword evidence="2" id="KW-1185">Reference proteome</keyword>
<dbReference type="AlphaFoldDB" id="A0A419VWS4"/>
<organism evidence="1 2">
    <name type="scientific">Mangrovibacterium diazotrophicum</name>
    <dbReference type="NCBI Taxonomy" id="1261403"/>
    <lineage>
        <taxon>Bacteria</taxon>
        <taxon>Pseudomonadati</taxon>
        <taxon>Bacteroidota</taxon>
        <taxon>Bacteroidia</taxon>
        <taxon>Marinilabiliales</taxon>
        <taxon>Prolixibacteraceae</taxon>
        <taxon>Mangrovibacterium</taxon>
    </lineage>
</organism>
<name>A0A419VWS4_9BACT</name>
<evidence type="ECO:0000313" key="1">
    <source>
        <dbReference type="EMBL" id="RKD86526.1"/>
    </source>
</evidence>
<comment type="caution">
    <text evidence="1">The sequence shown here is derived from an EMBL/GenBank/DDBJ whole genome shotgun (WGS) entry which is preliminary data.</text>
</comment>
<dbReference type="EMBL" id="RAPN01000004">
    <property type="protein sequence ID" value="RKD86526.1"/>
    <property type="molecule type" value="Genomic_DNA"/>
</dbReference>
<dbReference type="Proteomes" id="UP000283387">
    <property type="component" value="Unassembled WGS sequence"/>
</dbReference>
<protein>
    <submittedName>
        <fullName evidence="1">Uncharacterized protein</fullName>
    </submittedName>
</protein>
<proteinExistence type="predicted"/>
<accession>A0A419VWS4</accession>
<evidence type="ECO:0000313" key="2">
    <source>
        <dbReference type="Proteomes" id="UP000283387"/>
    </source>
</evidence>